<reference evidence="4" key="2">
    <citation type="submission" date="2021-01" db="EMBL/GenBank/DDBJ databases">
        <authorList>
            <person name="Schikora-Tamarit M.A."/>
        </authorList>
    </citation>
    <scope>NUCLEOTIDE SEQUENCE</scope>
    <source>
        <strain evidence="4">CBS6341</strain>
    </source>
</reference>
<dbReference type="GO" id="GO:0003723">
    <property type="term" value="F:RNA binding"/>
    <property type="evidence" value="ECO:0007669"/>
    <property type="project" value="UniProtKB-UniRule"/>
</dbReference>
<evidence type="ECO:0000313" key="5">
    <source>
        <dbReference type="Proteomes" id="UP000769528"/>
    </source>
</evidence>
<dbReference type="AlphaFoldDB" id="A0A9P8PFP5"/>
<feature type="compositionally biased region" description="Basic and acidic residues" evidence="2">
    <location>
        <begin position="383"/>
        <end position="392"/>
    </location>
</feature>
<feature type="region of interest" description="Disordered" evidence="2">
    <location>
        <begin position="327"/>
        <end position="407"/>
    </location>
</feature>
<organism evidence="4 5">
    <name type="scientific">Wickerhamomyces mucosus</name>
    <dbReference type="NCBI Taxonomy" id="1378264"/>
    <lineage>
        <taxon>Eukaryota</taxon>
        <taxon>Fungi</taxon>
        <taxon>Dikarya</taxon>
        <taxon>Ascomycota</taxon>
        <taxon>Saccharomycotina</taxon>
        <taxon>Saccharomycetes</taxon>
        <taxon>Phaffomycetales</taxon>
        <taxon>Wickerhamomycetaceae</taxon>
        <taxon>Wickerhamomyces</taxon>
    </lineage>
</organism>
<feature type="domain" description="RRM" evidence="3">
    <location>
        <begin position="11"/>
        <end position="91"/>
    </location>
</feature>
<comment type="caution">
    <text evidence="4">The sequence shown here is derived from an EMBL/GenBank/DDBJ whole genome shotgun (WGS) entry which is preliminary data.</text>
</comment>
<evidence type="ECO:0000313" key="4">
    <source>
        <dbReference type="EMBL" id="KAH3671408.1"/>
    </source>
</evidence>
<dbReference type="EMBL" id="JAEUBF010001281">
    <property type="protein sequence ID" value="KAH3671408.1"/>
    <property type="molecule type" value="Genomic_DNA"/>
</dbReference>
<feature type="compositionally biased region" description="Basic and acidic residues" evidence="2">
    <location>
        <begin position="339"/>
        <end position="355"/>
    </location>
</feature>
<sequence length="541" mass="63375">MASAGTETQIRRLFIGNLSSQLVESLDDLTARISKFGEIKSSFELHTNEVRQTSFGYININISEEQYSKLKSSLNGVKFKGNKLIIDLAKETYNEKWTRDDLNRNNEDYEKKQFKQQWEFNQKINNINKSFRDHQELMKGRERKIPRKDIKKMTFRLILNGNKRYVKCYKTKLWGYEKNKKLRDLVYRFINGSWKDGNDHIVERRVLKLNNGKDNLIIERVENQRDDDDDDLLKNFGDDEKEEKELETNNKVLASILGNFDFDKPLDYKADAALDDFGESDYEYQGADHSDDDDEMYNHDLKSSNAVDLSKIEYIKEGEFKKEKTVNFDAQDDDYDDDYNNKQEDGDYNIEHEDPNLEGNSDEDFEFIPTFGNSAPKSTQQEESSKKEEIENHQASIEQEELEPDVKFTEGTISNTETLRTLFNPNEDSGFQLVDDQDEDIDKDSNQIVDPVEIPEISLSILKPSKNSKGLFFPHFDSPFLTAQTQLSKLNSALNFDNWNNEGDDSFWNKRSEWTRDFKRRKRDVQRQLNKKNSKSSKLIV</sequence>
<dbReference type="OrthoDB" id="21643at2759"/>
<dbReference type="Proteomes" id="UP000769528">
    <property type="component" value="Unassembled WGS sequence"/>
</dbReference>
<evidence type="ECO:0000256" key="2">
    <source>
        <dbReference type="SAM" id="MobiDB-lite"/>
    </source>
</evidence>
<dbReference type="PROSITE" id="PS50102">
    <property type="entry name" value="RRM"/>
    <property type="match status" value="1"/>
</dbReference>
<keyword evidence="5" id="KW-1185">Reference proteome</keyword>
<protein>
    <recommendedName>
        <fullName evidence="3">RRM domain-containing protein</fullName>
    </recommendedName>
</protein>
<name>A0A9P8PFP5_9ASCO</name>
<dbReference type="Gene3D" id="3.30.70.330">
    <property type="match status" value="1"/>
</dbReference>
<proteinExistence type="predicted"/>
<gene>
    <name evidence="4" type="ORF">WICMUC_004705</name>
</gene>
<dbReference type="InterPro" id="IPR012677">
    <property type="entry name" value="Nucleotide-bd_a/b_plait_sf"/>
</dbReference>
<dbReference type="SUPFAM" id="SSF54928">
    <property type="entry name" value="RNA-binding domain, RBD"/>
    <property type="match status" value="1"/>
</dbReference>
<dbReference type="InterPro" id="IPR000504">
    <property type="entry name" value="RRM_dom"/>
</dbReference>
<keyword evidence="1" id="KW-0694">RNA-binding</keyword>
<dbReference type="InterPro" id="IPR035979">
    <property type="entry name" value="RBD_domain_sf"/>
</dbReference>
<evidence type="ECO:0000256" key="1">
    <source>
        <dbReference type="PROSITE-ProRule" id="PRU00176"/>
    </source>
</evidence>
<evidence type="ECO:0000259" key="3">
    <source>
        <dbReference type="PROSITE" id="PS50102"/>
    </source>
</evidence>
<reference evidence="4" key="1">
    <citation type="journal article" date="2021" name="Open Biol.">
        <title>Shared evolutionary footprints suggest mitochondrial oxidative damage underlies multiple complex I losses in fungi.</title>
        <authorList>
            <person name="Schikora-Tamarit M.A."/>
            <person name="Marcet-Houben M."/>
            <person name="Nosek J."/>
            <person name="Gabaldon T."/>
        </authorList>
    </citation>
    <scope>NUCLEOTIDE SEQUENCE</scope>
    <source>
        <strain evidence="4">CBS6341</strain>
    </source>
</reference>
<accession>A0A9P8PFP5</accession>